<accession>A0ABU1B6P5</accession>
<keyword evidence="1" id="KW-0812">Transmembrane</keyword>
<keyword evidence="3" id="KW-1185">Reference proteome</keyword>
<sequence>MTPSEKDNMTDFIEELYKNRLYIVWGTGAIVGFIAGIVVGLNGIK</sequence>
<dbReference type="Proteomes" id="UP001228446">
    <property type="component" value="Unassembled WGS sequence"/>
</dbReference>
<feature type="transmembrane region" description="Helical" evidence="1">
    <location>
        <begin position="21"/>
        <end position="44"/>
    </location>
</feature>
<organism evidence="2 3">
    <name type="scientific">Streptococcus ruminantium</name>
    <dbReference type="NCBI Taxonomy" id="1917441"/>
    <lineage>
        <taxon>Bacteria</taxon>
        <taxon>Bacillati</taxon>
        <taxon>Bacillota</taxon>
        <taxon>Bacilli</taxon>
        <taxon>Lactobacillales</taxon>
        <taxon>Streptococcaceae</taxon>
        <taxon>Streptococcus</taxon>
    </lineage>
</organism>
<protein>
    <submittedName>
        <fullName evidence="2">Uncharacterized protein</fullName>
    </submittedName>
</protein>
<dbReference type="RefSeq" id="WP_308938266.1">
    <property type="nucleotide sequence ID" value="NZ_JAVIBP010000029.1"/>
</dbReference>
<keyword evidence="1" id="KW-0472">Membrane</keyword>
<evidence type="ECO:0000313" key="3">
    <source>
        <dbReference type="Proteomes" id="UP001228446"/>
    </source>
</evidence>
<keyword evidence="1" id="KW-1133">Transmembrane helix</keyword>
<proteinExistence type="predicted"/>
<dbReference type="EMBL" id="JAVIBX010000033">
    <property type="protein sequence ID" value="MDQ8833701.1"/>
    <property type="molecule type" value="Genomic_DNA"/>
</dbReference>
<comment type="caution">
    <text evidence="2">The sequence shown here is derived from an EMBL/GenBank/DDBJ whole genome shotgun (WGS) entry which is preliminary data.</text>
</comment>
<evidence type="ECO:0000313" key="2">
    <source>
        <dbReference type="EMBL" id="MDQ8833701.1"/>
    </source>
</evidence>
<gene>
    <name evidence="2" type="ORF">RFF62_07970</name>
</gene>
<evidence type="ECO:0000256" key="1">
    <source>
        <dbReference type="SAM" id="Phobius"/>
    </source>
</evidence>
<reference evidence="2 3" key="1">
    <citation type="submission" date="2023-08" db="EMBL/GenBank/DDBJ databases">
        <title>Streptococcus ruminantium-associated sheep mastitis outbreak detected in Italy is distinct from bovine isolates.</title>
        <authorList>
            <person name="Rosa M.N."/>
            <person name="Vezina B."/>
            <person name="Tola S."/>
        </authorList>
    </citation>
    <scope>NUCLEOTIDE SEQUENCE [LARGE SCALE GENOMIC DNA]</scope>
    <source>
        <strain evidence="2 3">OM6730</strain>
    </source>
</reference>
<name>A0ABU1B6P5_9STRE</name>